<dbReference type="AlphaFoldDB" id="A0A0F9Q344"/>
<accession>A0A0F9Q344</accession>
<protein>
    <submittedName>
        <fullName evidence="1">Uncharacterized protein</fullName>
    </submittedName>
</protein>
<proteinExistence type="predicted"/>
<comment type="caution">
    <text evidence="1">The sequence shown here is derived from an EMBL/GenBank/DDBJ whole genome shotgun (WGS) entry which is preliminary data.</text>
</comment>
<dbReference type="EMBL" id="LAZR01001836">
    <property type="protein sequence ID" value="KKN38355.1"/>
    <property type="molecule type" value="Genomic_DNA"/>
</dbReference>
<name>A0A0F9Q344_9ZZZZ</name>
<organism evidence="1">
    <name type="scientific">marine sediment metagenome</name>
    <dbReference type="NCBI Taxonomy" id="412755"/>
    <lineage>
        <taxon>unclassified sequences</taxon>
        <taxon>metagenomes</taxon>
        <taxon>ecological metagenomes</taxon>
    </lineage>
</organism>
<gene>
    <name evidence="1" type="ORF">LCGC14_0754300</name>
</gene>
<reference evidence="1" key="1">
    <citation type="journal article" date="2015" name="Nature">
        <title>Complex archaea that bridge the gap between prokaryotes and eukaryotes.</title>
        <authorList>
            <person name="Spang A."/>
            <person name="Saw J.H."/>
            <person name="Jorgensen S.L."/>
            <person name="Zaremba-Niedzwiedzka K."/>
            <person name="Martijn J."/>
            <person name="Lind A.E."/>
            <person name="van Eijk R."/>
            <person name="Schleper C."/>
            <person name="Guy L."/>
            <person name="Ettema T.J."/>
        </authorList>
    </citation>
    <scope>NUCLEOTIDE SEQUENCE</scope>
</reference>
<sequence>MTPLACSLSGIVLLCCTIACIIFDDVWYRQCERKGVRFDEDDFHQAAALGKLSELRDALDAEENGLQEVRD</sequence>
<evidence type="ECO:0000313" key="1">
    <source>
        <dbReference type="EMBL" id="KKN38355.1"/>
    </source>
</evidence>